<dbReference type="Proteomes" id="UP000070498">
    <property type="component" value="Unassembled WGS sequence"/>
</dbReference>
<keyword evidence="2" id="KW-1185">Reference proteome</keyword>
<name>A0A135P696_9HYPH</name>
<evidence type="ECO:0000313" key="1">
    <source>
        <dbReference type="EMBL" id="KXG86959.1"/>
    </source>
</evidence>
<organism evidence="1 2">
    <name type="scientific">Agrobacterium bohemicum</name>
    <dbReference type="NCBI Taxonomy" id="2052828"/>
    <lineage>
        <taxon>Bacteria</taxon>
        <taxon>Pseudomonadati</taxon>
        <taxon>Pseudomonadota</taxon>
        <taxon>Alphaproteobacteria</taxon>
        <taxon>Hyphomicrobiales</taxon>
        <taxon>Rhizobiaceae</taxon>
        <taxon>Rhizobium/Agrobacterium group</taxon>
        <taxon>Agrobacterium</taxon>
    </lineage>
</organism>
<accession>A0A135P696</accession>
<reference evidence="1 2" key="1">
    <citation type="submission" date="2015-11" db="EMBL/GenBank/DDBJ databases">
        <title>Draft genome sequence of Agrobacterium sp. R89-1.</title>
        <authorList>
            <person name="Zahradnik J."/>
            <person name="Kyslikova E."/>
            <person name="Palyzova A."/>
            <person name="Kyslik P."/>
        </authorList>
    </citation>
    <scope>NUCLEOTIDE SEQUENCE [LARGE SCALE GENOMIC DNA]</scope>
    <source>
        <strain evidence="1 2">R89-1</strain>
    </source>
</reference>
<dbReference type="AlphaFoldDB" id="A0A135P696"/>
<protein>
    <submittedName>
        <fullName evidence="1">Uncharacterized protein</fullName>
    </submittedName>
</protein>
<proteinExistence type="predicted"/>
<sequence length="113" mass="12481">MSGTMNGDRQTPPAVPATFEYALARLSDGYVDGNFSGRPWGVTVKRSEDGKRIWLYGEALAGTDIVSFNLYRLAGSRMILKPCEMSSTKVIDFVLGFEPSTRERCGSMTMTEK</sequence>
<dbReference type="STRING" id="2052828.ATO67_21970"/>
<evidence type="ECO:0000313" key="2">
    <source>
        <dbReference type="Proteomes" id="UP000070498"/>
    </source>
</evidence>
<dbReference type="RefSeq" id="WP_067653986.1">
    <property type="nucleotide sequence ID" value="NZ_KQ961040.1"/>
</dbReference>
<comment type="caution">
    <text evidence="1">The sequence shown here is derived from an EMBL/GenBank/DDBJ whole genome shotgun (WGS) entry which is preliminary data.</text>
</comment>
<dbReference type="EMBL" id="LNUW01000012">
    <property type="protein sequence ID" value="KXG86959.1"/>
    <property type="molecule type" value="Genomic_DNA"/>
</dbReference>
<gene>
    <name evidence="1" type="ORF">ATO67_21970</name>
</gene>